<gene>
    <name evidence="1" type="ORF">Ahy_A10g049773</name>
</gene>
<proteinExistence type="predicted"/>
<evidence type="ECO:0000313" key="2">
    <source>
        <dbReference type="Proteomes" id="UP000289738"/>
    </source>
</evidence>
<dbReference type="Proteomes" id="UP000289738">
    <property type="component" value="Chromosome A10"/>
</dbReference>
<sequence length="135" mass="15318">MSNFIVVDKKEKIRTTINRWTINFSQRTTIILVSHLNFLLEAFSFKPIPELLVAEKLDDSLLIDVIGEVVGKEDPRELITSKEEIVLVVLFGNMENRCSDSTDMSTVVANMQNDIDSILNLDDLKDCVTSLKEKT</sequence>
<reference evidence="1 2" key="1">
    <citation type="submission" date="2019-01" db="EMBL/GenBank/DDBJ databases">
        <title>Sequencing of cultivated peanut Arachis hypogaea provides insights into genome evolution and oil improvement.</title>
        <authorList>
            <person name="Chen X."/>
        </authorList>
    </citation>
    <scope>NUCLEOTIDE SEQUENCE [LARGE SCALE GENOMIC DNA]</scope>
    <source>
        <strain evidence="2">cv. Fuhuasheng</strain>
        <tissue evidence="1">Leaves</tissue>
    </source>
</reference>
<evidence type="ECO:0008006" key="3">
    <source>
        <dbReference type="Google" id="ProtNLM"/>
    </source>
</evidence>
<keyword evidence="2" id="KW-1185">Reference proteome</keyword>
<dbReference type="EMBL" id="SDMP01000010">
    <property type="protein sequence ID" value="RYR34758.1"/>
    <property type="molecule type" value="Genomic_DNA"/>
</dbReference>
<accession>A0A445B7V2</accession>
<comment type="caution">
    <text evidence="1">The sequence shown here is derived from an EMBL/GenBank/DDBJ whole genome shotgun (WGS) entry which is preliminary data.</text>
</comment>
<protein>
    <recommendedName>
        <fullName evidence="3">DUF223 domain-containing protein</fullName>
    </recommendedName>
</protein>
<dbReference type="AlphaFoldDB" id="A0A445B7V2"/>
<name>A0A445B7V2_ARAHY</name>
<evidence type="ECO:0000313" key="1">
    <source>
        <dbReference type="EMBL" id="RYR34758.1"/>
    </source>
</evidence>
<organism evidence="1 2">
    <name type="scientific">Arachis hypogaea</name>
    <name type="common">Peanut</name>
    <dbReference type="NCBI Taxonomy" id="3818"/>
    <lineage>
        <taxon>Eukaryota</taxon>
        <taxon>Viridiplantae</taxon>
        <taxon>Streptophyta</taxon>
        <taxon>Embryophyta</taxon>
        <taxon>Tracheophyta</taxon>
        <taxon>Spermatophyta</taxon>
        <taxon>Magnoliopsida</taxon>
        <taxon>eudicotyledons</taxon>
        <taxon>Gunneridae</taxon>
        <taxon>Pentapetalae</taxon>
        <taxon>rosids</taxon>
        <taxon>fabids</taxon>
        <taxon>Fabales</taxon>
        <taxon>Fabaceae</taxon>
        <taxon>Papilionoideae</taxon>
        <taxon>50 kb inversion clade</taxon>
        <taxon>dalbergioids sensu lato</taxon>
        <taxon>Dalbergieae</taxon>
        <taxon>Pterocarpus clade</taxon>
        <taxon>Arachis</taxon>
    </lineage>
</organism>